<organism evidence="2 3">
    <name type="scientific">Nicotiana sylvestris</name>
    <name type="common">Wood tobacco</name>
    <name type="synonym">South American tobacco</name>
    <dbReference type="NCBI Taxonomy" id="4096"/>
    <lineage>
        <taxon>Eukaryota</taxon>
        <taxon>Viridiplantae</taxon>
        <taxon>Streptophyta</taxon>
        <taxon>Embryophyta</taxon>
        <taxon>Tracheophyta</taxon>
        <taxon>Spermatophyta</taxon>
        <taxon>Magnoliopsida</taxon>
        <taxon>eudicotyledons</taxon>
        <taxon>Gunneridae</taxon>
        <taxon>Pentapetalae</taxon>
        <taxon>asterids</taxon>
        <taxon>lamiids</taxon>
        <taxon>Solanales</taxon>
        <taxon>Solanaceae</taxon>
        <taxon>Nicotianoideae</taxon>
        <taxon>Nicotianeae</taxon>
        <taxon>Nicotiana</taxon>
    </lineage>
</organism>
<dbReference type="RefSeq" id="XP_009792836.1">
    <property type="nucleotide sequence ID" value="XM_009794534.1"/>
</dbReference>
<name>A0A1U7XT82_NICSY</name>
<feature type="compositionally biased region" description="Low complexity" evidence="1">
    <location>
        <begin position="14"/>
        <end position="37"/>
    </location>
</feature>
<reference evidence="2" key="1">
    <citation type="journal article" date="2013" name="Genome Biol.">
        <title>Reference genomes and transcriptomes of Nicotiana sylvestris and Nicotiana tomentosiformis.</title>
        <authorList>
            <person name="Sierro N."/>
            <person name="Battey J.N."/>
            <person name="Ouadi S."/>
            <person name="Bovet L."/>
            <person name="Goepfert S."/>
            <person name="Bakaher N."/>
            <person name="Peitsch M.C."/>
            <person name="Ivanov N.V."/>
        </authorList>
    </citation>
    <scope>NUCLEOTIDE SEQUENCE [LARGE SCALE GENOMIC DNA]</scope>
</reference>
<proteinExistence type="predicted"/>
<dbReference type="Proteomes" id="UP000189701">
    <property type="component" value="Unplaced"/>
</dbReference>
<feature type="non-terminal residue" evidence="3">
    <location>
        <position position="1"/>
    </location>
</feature>
<gene>
    <name evidence="3" type="primary">LOC104239814</name>
</gene>
<evidence type="ECO:0000256" key="1">
    <source>
        <dbReference type="SAM" id="MobiDB-lite"/>
    </source>
</evidence>
<evidence type="ECO:0000313" key="2">
    <source>
        <dbReference type="Proteomes" id="UP000189701"/>
    </source>
</evidence>
<accession>A0A1U7XT82</accession>
<dbReference type="PANTHER" id="PTHR31839">
    <property type="entry name" value="DEHYDRATION-RESPONSIVE ELEMENT-BINDING PROTEIN 1D"/>
    <property type="match status" value="1"/>
</dbReference>
<reference evidence="3" key="2">
    <citation type="submission" date="2025-08" db="UniProtKB">
        <authorList>
            <consortium name="RefSeq"/>
        </authorList>
    </citation>
    <scope>IDENTIFICATION</scope>
    <source>
        <tissue evidence="3">Leaf</tissue>
    </source>
</reference>
<dbReference type="PANTHER" id="PTHR31839:SF2">
    <property type="entry name" value="DEHYDRATION-RESPONSIVE ELEMENT-BINDING PROTEIN 1D"/>
    <property type="match status" value="1"/>
</dbReference>
<dbReference type="AlphaFoldDB" id="A0A1U7XT82"/>
<dbReference type="STRING" id="4096.A0A1U7XT82"/>
<keyword evidence="2" id="KW-1185">Reference proteome</keyword>
<dbReference type="InterPro" id="IPR045277">
    <property type="entry name" value="DRE1A-I"/>
</dbReference>
<sequence>LPIPASTDSKDIQRAAAEAAEAFRPSESEAVSGESAGTTPHETPESNNFFMDEEALFCMPGLLANMAEGLMIPPPHYVEVGDYGEAAAHLSMELYYLNTSAYYGSFDILLRQFLGNRRNILAADRIVALFQTAVTVYSGGFKLPFKRQRIVYESNLIDHGL</sequence>
<protein>
    <submittedName>
        <fullName evidence="3">Dehydration-responsive element-binding protein 1B-like</fullName>
    </submittedName>
</protein>
<evidence type="ECO:0000313" key="3">
    <source>
        <dbReference type="RefSeq" id="XP_009792836.1"/>
    </source>
</evidence>
<dbReference type="GO" id="GO:0003700">
    <property type="term" value="F:DNA-binding transcription factor activity"/>
    <property type="evidence" value="ECO:0007669"/>
    <property type="project" value="InterPro"/>
</dbReference>
<feature type="region of interest" description="Disordered" evidence="1">
    <location>
        <begin position="1"/>
        <end position="45"/>
    </location>
</feature>